<evidence type="ECO:0000313" key="3">
    <source>
        <dbReference type="Proteomes" id="UP000324222"/>
    </source>
</evidence>
<keyword evidence="3" id="KW-1185">Reference proteome</keyword>
<name>A0A5B7I7L7_PORTR</name>
<accession>A0A5B7I7L7</accession>
<comment type="caution">
    <text evidence="2">The sequence shown here is derived from an EMBL/GenBank/DDBJ whole genome shotgun (WGS) entry which is preliminary data.</text>
</comment>
<evidence type="ECO:0000313" key="2">
    <source>
        <dbReference type="EMBL" id="MPC76774.1"/>
    </source>
</evidence>
<dbReference type="AlphaFoldDB" id="A0A5B7I7L7"/>
<proteinExistence type="predicted"/>
<organism evidence="2 3">
    <name type="scientific">Portunus trituberculatus</name>
    <name type="common">Swimming crab</name>
    <name type="synonym">Neptunus trituberculatus</name>
    <dbReference type="NCBI Taxonomy" id="210409"/>
    <lineage>
        <taxon>Eukaryota</taxon>
        <taxon>Metazoa</taxon>
        <taxon>Ecdysozoa</taxon>
        <taxon>Arthropoda</taxon>
        <taxon>Crustacea</taxon>
        <taxon>Multicrustacea</taxon>
        <taxon>Malacostraca</taxon>
        <taxon>Eumalacostraca</taxon>
        <taxon>Eucarida</taxon>
        <taxon>Decapoda</taxon>
        <taxon>Pleocyemata</taxon>
        <taxon>Brachyura</taxon>
        <taxon>Eubrachyura</taxon>
        <taxon>Portunoidea</taxon>
        <taxon>Portunidae</taxon>
        <taxon>Portuninae</taxon>
        <taxon>Portunus</taxon>
    </lineage>
</organism>
<protein>
    <submittedName>
        <fullName evidence="2">Uncharacterized protein</fullName>
    </submittedName>
</protein>
<sequence>MPLLTGGPGTRRHKAGAGARRRGLGGTMRGAQEAVVARRRVQWEKHRSGSPPARSEHGADSDTVMFGVSLWRYLRVFTCTQGSNGTEAHKYTHQVCTAAFQQVKIYSGQKPTSRRGSLRTWNLMWCRGEGGTPRQPPASAPCQARMPRQALSGHDALRDGPRRSAPLTSHHRLAVSLAVSRVPSGSGSGARLLLRDAPVEAMGSTRCERAHPE</sequence>
<gene>
    <name evidence="2" type="ORF">E2C01_071206</name>
</gene>
<dbReference type="EMBL" id="VSRR010044187">
    <property type="protein sequence ID" value="MPC76774.1"/>
    <property type="molecule type" value="Genomic_DNA"/>
</dbReference>
<reference evidence="2 3" key="1">
    <citation type="submission" date="2019-05" db="EMBL/GenBank/DDBJ databases">
        <title>Another draft genome of Portunus trituberculatus and its Hox gene families provides insights of decapod evolution.</title>
        <authorList>
            <person name="Jeong J.-H."/>
            <person name="Song I."/>
            <person name="Kim S."/>
            <person name="Choi T."/>
            <person name="Kim D."/>
            <person name="Ryu S."/>
            <person name="Kim W."/>
        </authorList>
    </citation>
    <scope>NUCLEOTIDE SEQUENCE [LARGE SCALE GENOMIC DNA]</scope>
    <source>
        <tissue evidence="2">Muscle</tissue>
    </source>
</reference>
<dbReference type="Proteomes" id="UP000324222">
    <property type="component" value="Unassembled WGS sequence"/>
</dbReference>
<evidence type="ECO:0000256" key="1">
    <source>
        <dbReference type="SAM" id="MobiDB-lite"/>
    </source>
</evidence>
<feature type="region of interest" description="Disordered" evidence="1">
    <location>
        <begin position="1"/>
        <end position="29"/>
    </location>
</feature>
<feature type="compositionally biased region" description="Basic residues" evidence="1">
    <location>
        <begin position="10"/>
        <end position="23"/>
    </location>
</feature>
<feature type="region of interest" description="Disordered" evidence="1">
    <location>
        <begin position="41"/>
        <end position="60"/>
    </location>
</feature>